<dbReference type="GO" id="GO:0016020">
    <property type="term" value="C:membrane"/>
    <property type="evidence" value="ECO:0007669"/>
    <property type="project" value="TreeGrafter"/>
</dbReference>
<evidence type="ECO:0008006" key="4">
    <source>
        <dbReference type="Google" id="ProtNLM"/>
    </source>
</evidence>
<dbReference type="AlphaFoldDB" id="A0A6A6W2H2"/>
<evidence type="ECO:0000256" key="1">
    <source>
        <dbReference type="SAM" id="Phobius"/>
    </source>
</evidence>
<feature type="transmembrane region" description="Helical" evidence="1">
    <location>
        <begin position="165"/>
        <end position="186"/>
    </location>
</feature>
<feature type="transmembrane region" description="Helical" evidence="1">
    <location>
        <begin position="107"/>
        <end position="128"/>
    </location>
</feature>
<dbReference type="EMBL" id="ML996575">
    <property type="protein sequence ID" value="KAF2756755.1"/>
    <property type="molecule type" value="Genomic_DNA"/>
</dbReference>
<gene>
    <name evidence="2" type="ORF">EJ05DRAFT_76461</name>
</gene>
<dbReference type="Proteomes" id="UP000799437">
    <property type="component" value="Unassembled WGS sequence"/>
</dbReference>
<dbReference type="GeneID" id="54491014"/>
<protein>
    <recommendedName>
        <fullName evidence="4">FAR-17a/AIG1-like protein</fullName>
    </recommendedName>
</protein>
<accession>A0A6A6W2H2</accession>
<dbReference type="OrthoDB" id="419711at2759"/>
<name>A0A6A6W2H2_9PEZI</name>
<feature type="transmembrane region" description="Helical" evidence="1">
    <location>
        <begin position="20"/>
        <end position="46"/>
    </location>
</feature>
<feature type="transmembrane region" description="Helical" evidence="1">
    <location>
        <begin position="206"/>
        <end position="229"/>
    </location>
</feature>
<keyword evidence="1" id="KW-1133">Transmembrane helix</keyword>
<evidence type="ECO:0000313" key="2">
    <source>
        <dbReference type="EMBL" id="KAF2756755.1"/>
    </source>
</evidence>
<keyword evidence="3" id="KW-1185">Reference proteome</keyword>
<sequence>MRLSLASRPFDPTSRWVTSWLLSPLVLFAFRAVFALYAWFTIFFTLGWDGTHGDRKAGRNFSYFTVLTYWGIAGYGLFAAIHTGTYWLKGREALKDWGVVLQTLHEVLYSTITVYPWIVTIVFWTLLYSSFETPFATWSNTSQHALNAVYALLEIIIPRTSPLPWWHLIPIIILLALYLGLAYLTHATQGFYVYDFLDIQEHGSGITAGYIIGILVGACVIFIIVKYLIWLRVWVTESKLCRTGKFSARDKETALGMSSERLDMHAVELKDVRQV</sequence>
<dbReference type="PANTHER" id="PTHR12242:SF1">
    <property type="entry name" value="MYND-TYPE DOMAIN-CONTAINING PROTEIN"/>
    <property type="match status" value="1"/>
</dbReference>
<reference evidence="2" key="1">
    <citation type="journal article" date="2020" name="Stud. Mycol.">
        <title>101 Dothideomycetes genomes: a test case for predicting lifestyles and emergence of pathogens.</title>
        <authorList>
            <person name="Haridas S."/>
            <person name="Albert R."/>
            <person name="Binder M."/>
            <person name="Bloem J."/>
            <person name="Labutti K."/>
            <person name="Salamov A."/>
            <person name="Andreopoulos B."/>
            <person name="Baker S."/>
            <person name="Barry K."/>
            <person name="Bills G."/>
            <person name="Bluhm B."/>
            <person name="Cannon C."/>
            <person name="Castanera R."/>
            <person name="Culley D."/>
            <person name="Daum C."/>
            <person name="Ezra D."/>
            <person name="Gonzalez J."/>
            <person name="Henrissat B."/>
            <person name="Kuo A."/>
            <person name="Liang C."/>
            <person name="Lipzen A."/>
            <person name="Lutzoni F."/>
            <person name="Magnuson J."/>
            <person name="Mondo S."/>
            <person name="Nolan M."/>
            <person name="Ohm R."/>
            <person name="Pangilinan J."/>
            <person name="Park H.-J."/>
            <person name="Ramirez L."/>
            <person name="Alfaro M."/>
            <person name="Sun H."/>
            <person name="Tritt A."/>
            <person name="Yoshinaga Y."/>
            <person name="Zwiers L.-H."/>
            <person name="Turgeon B."/>
            <person name="Goodwin S."/>
            <person name="Spatafora J."/>
            <person name="Crous P."/>
            <person name="Grigoriev I."/>
        </authorList>
    </citation>
    <scope>NUCLEOTIDE SEQUENCE</scope>
    <source>
        <strain evidence="2">CBS 121739</strain>
    </source>
</reference>
<keyword evidence="1" id="KW-0472">Membrane</keyword>
<organism evidence="2 3">
    <name type="scientific">Pseudovirgaria hyperparasitica</name>
    <dbReference type="NCBI Taxonomy" id="470096"/>
    <lineage>
        <taxon>Eukaryota</taxon>
        <taxon>Fungi</taxon>
        <taxon>Dikarya</taxon>
        <taxon>Ascomycota</taxon>
        <taxon>Pezizomycotina</taxon>
        <taxon>Dothideomycetes</taxon>
        <taxon>Dothideomycetes incertae sedis</taxon>
        <taxon>Acrospermales</taxon>
        <taxon>Acrospermaceae</taxon>
        <taxon>Pseudovirgaria</taxon>
    </lineage>
</organism>
<dbReference type="PANTHER" id="PTHR12242">
    <property type="entry name" value="OS02G0130600 PROTEIN-RELATED"/>
    <property type="match status" value="1"/>
</dbReference>
<evidence type="ECO:0000313" key="3">
    <source>
        <dbReference type="Proteomes" id="UP000799437"/>
    </source>
</evidence>
<proteinExistence type="predicted"/>
<dbReference type="RefSeq" id="XP_033599206.1">
    <property type="nucleotide sequence ID" value="XM_033749960.1"/>
</dbReference>
<keyword evidence="1" id="KW-0812">Transmembrane</keyword>
<feature type="transmembrane region" description="Helical" evidence="1">
    <location>
        <begin position="67"/>
        <end position="87"/>
    </location>
</feature>